<evidence type="ECO:0008006" key="7">
    <source>
        <dbReference type="Google" id="ProtNLM"/>
    </source>
</evidence>
<sequence length="541" mass="58904">MRVPSTVSEHQNNPSLKPNISISVSPITTAASHLGLCSYEPTSVLDLGSPVSSSDLKHPRPAARSDITSTPPPSYHGWDDDDGGGGQQQLHALDWDSIMKDLDFHDDVSATAPLDSNHFTNTSELGALSEIYGSAGQLCFPHVPYTNYGYFDHGGDHLGNNWALGFDFLEEFEQAAECVDSGELQLAQVILARLNHRLRSPVGKPLDRAGFFFKEVLQSLVSGSNRTPSAARLSTWSDVVYTIQAHKAFSGISPISMFSHFTANQAILETLADGSPLIHIVDFDVGLGGQYSSLMCEVAQAARASHPPAIRVSAIVSEGYAVESCRLIRENLAQFALELGLRFSIDFLLAFKAIEFVHGEDLAVLLSAGAFHRLGSAAHVARFLGDLRRLSPKVVFYVDSEPWWGVCSRGLGGSGSFRRSFMGSLEHYNTVFDSLDAAAGYGSGVDVDWMRKIETYIMQPRIASAVEAAASVPKRAVVPPCKEVLHAAGMRPVQLSHFAGYLAECLLGKVEVRGFHVAKRQSELVLYWHDRVLVATSAWRF</sequence>
<organism evidence="5 6">
    <name type="scientific">Trapa natans</name>
    <name type="common">Water chestnut</name>
    <dbReference type="NCBI Taxonomy" id="22666"/>
    <lineage>
        <taxon>Eukaryota</taxon>
        <taxon>Viridiplantae</taxon>
        <taxon>Streptophyta</taxon>
        <taxon>Embryophyta</taxon>
        <taxon>Tracheophyta</taxon>
        <taxon>Spermatophyta</taxon>
        <taxon>Magnoliopsida</taxon>
        <taxon>eudicotyledons</taxon>
        <taxon>Gunneridae</taxon>
        <taxon>Pentapetalae</taxon>
        <taxon>rosids</taxon>
        <taxon>malvids</taxon>
        <taxon>Myrtales</taxon>
        <taxon>Lythraceae</taxon>
        <taxon>Trapa</taxon>
    </lineage>
</organism>
<dbReference type="PROSITE" id="PS50985">
    <property type="entry name" value="GRAS"/>
    <property type="match status" value="1"/>
</dbReference>
<accession>A0AAN7LTL1</accession>
<feature type="short sequence motif" description="VHIID" evidence="3">
    <location>
        <begin position="278"/>
        <end position="282"/>
    </location>
</feature>
<evidence type="ECO:0000256" key="2">
    <source>
        <dbReference type="ARBA" id="ARBA00023163"/>
    </source>
</evidence>
<feature type="region of interest" description="Disordered" evidence="4">
    <location>
        <begin position="50"/>
        <end position="89"/>
    </location>
</feature>
<reference evidence="5 6" key="1">
    <citation type="journal article" date="2023" name="Hortic Res">
        <title>Pangenome of water caltrop reveals structural variations and asymmetric subgenome divergence after allopolyploidization.</title>
        <authorList>
            <person name="Zhang X."/>
            <person name="Chen Y."/>
            <person name="Wang L."/>
            <person name="Yuan Y."/>
            <person name="Fang M."/>
            <person name="Shi L."/>
            <person name="Lu R."/>
            <person name="Comes H.P."/>
            <person name="Ma Y."/>
            <person name="Chen Y."/>
            <person name="Huang G."/>
            <person name="Zhou Y."/>
            <person name="Zheng Z."/>
            <person name="Qiu Y."/>
        </authorList>
    </citation>
    <scope>NUCLEOTIDE SEQUENCE [LARGE SCALE GENOMIC DNA]</scope>
    <source>
        <strain evidence="5">F231</strain>
    </source>
</reference>
<comment type="similarity">
    <text evidence="3">Belongs to the GRAS family.</text>
</comment>
<keyword evidence="1" id="KW-0805">Transcription regulation</keyword>
<keyword evidence="6" id="KW-1185">Reference proteome</keyword>
<feature type="region of interest" description="SAW" evidence="3">
    <location>
        <begin position="463"/>
        <end position="540"/>
    </location>
</feature>
<name>A0AAN7LTL1_TRANT</name>
<comment type="caution">
    <text evidence="3">Lacks conserved residue(s) required for the propagation of feature annotation.</text>
</comment>
<evidence type="ECO:0000256" key="1">
    <source>
        <dbReference type="ARBA" id="ARBA00023015"/>
    </source>
</evidence>
<dbReference type="Pfam" id="PF03514">
    <property type="entry name" value="GRAS"/>
    <property type="match status" value="1"/>
</dbReference>
<protein>
    <recommendedName>
        <fullName evidence="7">Scarecrow-like protein 15</fullName>
    </recommendedName>
</protein>
<dbReference type="Proteomes" id="UP001346149">
    <property type="component" value="Unassembled WGS sequence"/>
</dbReference>
<feature type="region of interest" description="Disordered" evidence="4">
    <location>
        <begin position="1"/>
        <end position="21"/>
    </location>
</feature>
<evidence type="ECO:0000256" key="3">
    <source>
        <dbReference type="PROSITE-ProRule" id="PRU01191"/>
    </source>
</evidence>
<keyword evidence="2" id="KW-0804">Transcription</keyword>
<proteinExistence type="inferred from homology"/>
<dbReference type="PANTHER" id="PTHR31636">
    <property type="entry name" value="OSJNBA0084A10.13 PROTEIN-RELATED"/>
    <property type="match status" value="1"/>
</dbReference>
<evidence type="ECO:0000313" key="5">
    <source>
        <dbReference type="EMBL" id="KAK4790754.1"/>
    </source>
</evidence>
<evidence type="ECO:0000313" key="6">
    <source>
        <dbReference type="Proteomes" id="UP001346149"/>
    </source>
</evidence>
<dbReference type="EMBL" id="JAXQNO010000010">
    <property type="protein sequence ID" value="KAK4790754.1"/>
    <property type="molecule type" value="Genomic_DNA"/>
</dbReference>
<gene>
    <name evidence="5" type="ORF">SAY86_018058</name>
</gene>
<dbReference type="AlphaFoldDB" id="A0AAN7LTL1"/>
<evidence type="ECO:0000256" key="4">
    <source>
        <dbReference type="SAM" id="MobiDB-lite"/>
    </source>
</evidence>
<comment type="caution">
    <text evidence="5">The sequence shown here is derived from an EMBL/GenBank/DDBJ whole genome shotgun (WGS) entry which is preliminary data.</text>
</comment>
<dbReference type="InterPro" id="IPR005202">
    <property type="entry name" value="TF_GRAS"/>
</dbReference>